<evidence type="ECO:0000313" key="5">
    <source>
        <dbReference type="Proteomes" id="UP000285875"/>
    </source>
</evidence>
<reference evidence="5" key="1">
    <citation type="submission" date="2017-12" db="EMBL/GenBank/DDBJ databases">
        <title>Whole genome sequencing of Acidipropionibacterium jensenii strains JS279 and JS280.</title>
        <authorList>
            <person name="Deptula P."/>
            <person name="Laine P."/>
            <person name="Smolander O.-P."/>
            <person name="Paulin L."/>
            <person name="Auvinen P."/>
            <person name="Varmanen P."/>
        </authorList>
    </citation>
    <scope>NUCLEOTIDE SEQUENCE [LARGE SCALE GENOMIC DNA]</scope>
    <source>
        <strain evidence="5">JS280</strain>
    </source>
</reference>
<organism evidence="4 5">
    <name type="scientific">Acidipropionibacterium jensenii</name>
    <dbReference type="NCBI Taxonomy" id="1749"/>
    <lineage>
        <taxon>Bacteria</taxon>
        <taxon>Bacillati</taxon>
        <taxon>Actinomycetota</taxon>
        <taxon>Actinomycetes</taxon>
        <taxon>Propionibacteriales</taxon>
        <taxon>Propionibacteriaceae</taxon>
        <taxon>Acidipropionibacterium</taxon>
    </lineage>
</organism>
<protein>
    <submittedName>
        <fullName evidence="4">TIGR01777 family protein</fullName>
    </submittedName>
</protein>
<dbReference type="SUPFAM" id="SSF55961">
    <property type="entry name" value="Bet v1-like"/>
    <property type="match status" value="1"/>
</dbReference>
<name>A0A3Q9UME0_9ACTN</name>
<dbReference type="Proteomes" id="UP000285875">
    <property type="component" value="Chromosome"/>
</dbReference>
<evidence type="ECO:0000256" key="1">
    <source>
        <dbReference type="SAM" id="MobiDB-lite"/>
    </source>
</evidence>
<dbReference type="RefSeq" id="WP_097799572.1">
    <property type="nucleotide sequence ID" value="NZ_CP025570.1"/>
</dbReference>
<dbReference type="InterPro" id="IPR036291">
    <property type="entry name" value="NAD(P)-bd_dom_sf"/>
</dbReference>
<accession>A0A3Q9UME0</accession>
<dbReference type="Gene3D" id="3.30.530.20">
    <property type="match status" value="1"/>
</dbReference>
<dbReference type="InterPro" id="IPR013549">
    <property type="entry name" value="DUF1731"/>
</dbReference>
<evidence type="ECO:0000313" key="4">
    <source>
        <dbReference type="EMBL" id="AZZ40412.1"/>
    </source>
</evidence>
<feature type="domain" description="NAD-dependent epimerase/dehydratase" evidence="2">
    <location>
        <begin position="183"/>
        <end position="306"/>
    </location>
</feature>
<feature type="compositionally biased region" description="Low complexity" evidence="1">
    <location>
        <begin position="312"/>
        <end position="321"/>
    </location>
</feature>
<dbReference type="InterPro" id="IPR023393">
    <property type="entry name" value="START-like_dom_sf"/>
</dbReference>
<dbReference type="KEGG" id="aji:C0Z10_12435"/>
<dbReference type="SUPFAM" id="SSF51735">
    <property type="entry name" value="NAD(P)-binding Rossmann-fold domains"/>
    <property type="match status" value="1"/>
</dbReference>
<dbReference type="Gene3D" id="3.40.50.720">
    <property type="entry name" value="NAD(P)-binding Rossmann-like Domain"/>
    <property type="match status" value="1"/>
</dbReference>
<dbReference type="InterPro" id="IPR001509">
    <property type="entry name" value="Epimerase_deHydtase"/>
</dbReference>
<dbReference type="EMBL" id="CP025570">
    <property type="protein sequence ID" value="AZZ40412.1"/>
    <property type="molecule type" value="Genomic_DNA"/>
</dbReference>
<feature type="domain" description="DUF1731" evidence="3">
    <location>
        <begin position="453"/>
        <end position="501"/>
    </location>
</feature>
<dbReference type="CDD" id="cd07820">
    <property type="entry name" value="SRPBCC_3"/>
    <property type="match status" value="1"/>
</dbReference>
<gene>
    <name evidence="4" type="ORF">C0Z10_12435</name>
</gene>
<feature type="region of interest" description="Disordered" evidence="1">
    <location>
        <begin position="296"/>
        <end position="337"/>
    </location>
</feature>
<evidence type="ECO:0000259" key="3">
    <source>
        <dbReference type="Pfam" id="PF08338"/>
    </source>
</evidence>
<dbReference type="PANTHER" id="PTHR11092:SF0">
    <property type="entry name" value="EPIMERASE FAMILY PROTEIN SDR39U1"/>
    <property type="match status" value="1"/>
</dbReference>
<dbReference type="PANTHER" id="PTHR11092">
    <property type="entry name" value="SUGAR NUCLEOTIDE EPIMERASE RELATED"/>
    <property type="match status" value="1"/>
</dbReference>
<proteinExistence type="predicted"/>
<dbReference type="Pfam" id="PF01370">
    <property type="entry name" value="Epimerase"/>
    <property type="match status" value="1"/>
</dbReference>
<sequence length="504" mass="54308">MAVFEYHSHLPQPRTEVFDWFSRPGAIVRLWPPFGGRVRRPPSDGLNPGSQTLLSVGLPGRAGLAGTALSAVVGSRIPGSPRAEVPWRARHTQLDPGRSFTDVMESGPLASWRHHHSFSDEGPGCRMRDTVEYSLPAPLANRCAARALDVPAELSRIFDYRTAQLKDDLALHHAFRDVAPLTVAVTGATGLIGTQLCALLESGGHRVLRMVRHRPRHDGEIQWDPASGTLNPEDLAGCDAVVHLAGHPIGGRFTEENKRKILESRRTGTDLVARTLAELASDGRTRTLVSASAIGYYGAHPHHPNPSRDAPDPQGGPDSQGSGDGLPRPLTEQDSPGDDFLAQVTRVWEEACRPASDAGVRVVNVRTGLVLTPAGGLLAQFLPLYLAGVGGPLGDREQQSWIGIDDIVSIYAFALLNDRVEGPVNAVAPEPVSARQFATTLGRVLHRPSLVPVPSLGPALLLGPEGAREIAQADQRVSSAHLESLGYQFRHRDLESQLRHVLGR</sequence>
<evidence type="ECO:0000259" key="2">
    <source>
        <dbReference type="Pfam" id="PF01370"/>
    </source>
</evidence>
<dbReference type="Pfam" id="PF08338">
    <property type="entry name" value="DUF1731"/>
    <property type="match status" value="1"/>
</dbReference>
<dbReference type="AlphaFoldDB" id="A0A3Q9UME0"/>